<evidence type="ECO:0000256" key="3">
    <source>
        <dbReference type="ARBA" id="ARBA00022827"/>
    </source>
</evidence>
<evidence type="ECO:0000259" key="5">
    <source>
        <dbReference type="Pfam" id="PF07992"/>
    </source>
</evidence>
<comment type="cofactor">
    <cofactor evidence="1">
        <name>FAD</name>
        <dbReference type="ChEBI" id="CHEBI:57692"/>
    </cofactor>
</comment>
<dbReference type="Gene3D" id="3.50.50.100">
    <property type="match status" value="1"/>
</dbReference>
<keyword evidence="2" id="KW-0285">Flavoprotein</keyword>
<dbReference type="PRINTS" id="PR00368">
    <property type="entry name" value="FADPNR"/>
</dbReference>
<dbReference type="PANTHER" id="PTHR42913:SF4">
    <property type="entry name" value="ALTERNATIVE NAD(P)H-UBIQUINONE OXIDOREDUCTASE C1, CHLOROPLASTIC_MITOCHONDRIAL"/>
    <property type="match status" value="1"/>
</dbReference>
<dbReference type="SUPFAM" id="SSF51905">
    <property type="entry name" value="FAD/NAD(P)-binding domain"/>
    <property type="match status" value="1"/>
</dbReference>
<dbReference type="GO" id="GO:0003955">
    <property type="term" value="F:NAD(P)H dehydrogenase (quinone) activity"/>
    <property type="evidence" value="ECO:0007669"/>
    <property type="project" value="TreeGrafter"/>
</dbReference>
<evidence type="ECO:0000256" key="4">
    <source>
        <dbReference type="ARBA" id="ARBA00023002"/>
    </source>
</evidence>
<keyword evidence="4" id="KW-0560">Oxidoreductase</keyword>
<dbReference type="EMBL" id="HBER01048367">
    <property type="protein sequence ID" value="CAD8548976.1"/>
    <property type="molecule type" value="Transcribed_RNA"/>
</dbReference>
<proteinExistence type="predicted"/>
<protein>
    <recommendedName>
        <fullName evidence="5">FAD/NAD(P)-binding domain-containing protein</fullName>
    </recommendedName>
</protein>
<dbReference type="PRINTS" id="PR00411">
    <property type="entry name" value="PNDRDTASEI"/>
</dbReference>
<dbReference type="GO" id="GO:0019646">
    <property type="term" value="P:aerobic electron transport chain"/>
    <property type="evidence" value="ECO:0007669"/>
    <property type="project" value="TreeGrafter"/>
</dbReference>
<dbReference type="InterPro" id="IPR051169">
    <property type="entry name" value="NADH-Q_oxidoreductase"/>
</dbReference>
<dbReference type="Pfam" id="PF07992">
    <property type="entry name" value="Pyr_redox_2"/>
    <property type="match status" value="1"/>
</dbReference>
<name>A0A7S0JEC2_9EUKA</name>
<sequence length="442" mass="46904">MLSAVRGFARAPRAARMSAFDGIARPDVCILGGGFGGLYTALRLASLEWKGVPKPRVRLVDRNERFAFLPMMYELTTGTASCWEVAPTYEEVLNGSGVEFVHGDVSKLDTETSMVSVLTPSHGELLLPYDECVLALGSEPSFADIAGAREHALPFYTLDDALQLRDRLLVQQRAPRAAPLRVVIVGGSYVGVELAANLQSWLGAQLELTLVHRAAALLSSSREFSRLVGVQRLEESGVKVHLDTTVLGIDTHGVTLRDSCAADGAEHAAERRLDADLVVWTAGTKPSSLASALGLPLDERGRICTDATLRVNGCSSLYALGDVATLVDARGSRPPSTAQAAMQQADYAAWNVRAARLGGPTLAFRYADLGEMLSLGDGYGSLTALGAINLQGPLASLSRRAVYAARMPTTKQAGRVGLSWAVDAAAGVASRLLRGHSHDKAA</sequence>
<dbReference type="AlphaFoldDB" id="A0A7S0JEC2"/>
<keyword evidence="3" id="KW-0274">FAD</keyword>
<evidence type="ECO:0000313" key="6">
    <source>
        <dbReference type="EMBL" id="CAD8548976.1"/>
    </source>
</evidence>
<evidence type="ECO:0000256" key="1">
    <source>
        <dbReference type="ARBA" id="ARBA00001974"/>
    </source>
</evidence>
<dbReference type="InterPro" id="IPR036188">
    <property type="entry name" value="FAD/NAD-bd_sf"/>
</dbReference>
<reference evidence="6" key="1">
    <citation type="submission" date="2021-01" db="EMBL/GenBank/DDBJ databases">
        <authorList>
            <person name="Corre E."/>
            <person name="Pelletier E."/>
            <person name="Niang G."/>
            <person name="Scheremetjew M."/>
            <person name="Finn R."/>
            <person name="Kale V."/>
            <person name="Holt S."/>
            <person name="Cochrane G."/>
            <person name="Meng A."/>
            <person name="Brown T."/>
            <person name="Cohen L."/>
        </authorList>
    </citation>
    <scope>NUCLEOTIDE SEQUENCE</scope>
    <source>
        <strain evidence="6">RCC1130</strain>
    </source>
</reference>
<gene>
    <name evidence="6" type="ORF">CLEP1334_LOCUS24266</name>
</gene>
<feature type="domain" description="FAD/NAD(P)-binding" evidence="5">
    <location>
        <begin position="27"/>
        <end position="345"/>
    </location>
</feature>
<organism evidence="6">
    <name type="scientific">Calcidiscus leptoporus</name>
    <dbReference type="NCBI Taxonomy" id="127549"/>
    <lineage>
        <taxon>Eukaryota</taxon>
        <taxon>Haptista</taxon>
        <taxon>Haptophyta</taxon>
        <taxon>Prymnesiophyceae</taxon>
        <taxon>Coccolithales</taxon>
        <taxon>Calcidiscaceae</taxon>
        <taxon>Calcidiscus</taxon>
    </lineage>
</organism>
<dbReference type="InterPro" id="IPR023753">
    <property type="entry name" value="FAD/NAD-binding_dom"/>
</dbReference>
<evidence type="ECO:0000256" key="2">
    <source>
        <dbReference type="ARBA" id="ARBA00022630"/>
    </source>
</evidence>
<dbReference type="PANTHER" id="PTHR42913">
    <property type="entry name" value="APOPTOSIS-INDUCING FACTOR 1"/>
    <property type="match status" value="1"/>
</dbReference>
<accession>A0A7S0JEC2</accession>